<proteinExistence type="predicted"/>
<dbReference type="Proteomes" id="UP001375539">
    <property type="component" value="Unassembled WGS sequence"/>
</dbReference>
<protein>
    <submittedName>
        <fullName evidence="1">Uncharacterized protein</fullName>
    </submittedName>
</protein>
<keyword evidence="2" id="KW-1185">Reference proteome</keyword>
<reference evidence="1" key="1">
    <citation type="submission" date="2024-03" db="EMBL/GenBank/DDBJ databases">
        <title>Novel Streptomyces species of biotechnological and ecological value are a feature of Machair soil.</title>
        <authorList>
            <person name="Prole J.R."/>
            <person name="Goodfellow M."/>
            <person name="Allenby N."/>
            <person name="Ward A.C."/>
        </authorList>
    </citation>
    <scope>NUCLEOTIDE SEQUENCE</scope>
    <source>
        <strain evidence="1">MS1.AVA.4</strain>
    </source>
</reference>
<accession>A0ACC6QLW1</accession>
<evidence type="ECO:0000313" key="2">
    <source>
        <dbReference type="Proteomes" id="UP001375539"/>
    </source>
</evidence>
<organism evidence="1 2">
    <name type="scientific">Streptomyces pratisoli</name>
    <dbReference type="NCBI Taxonomy" id="3139917"/>
    <lineage>
        <taxon>Bacteria</taxon>
        <taxon>Bacillati</taxon>
        <taxon>Actinomycetota</taxon>
        <taxon>Actinomycetes</taxon>
        <taxon>Kitasatosporales</taxon>
        <taxon>Streptomycetaceae</taxon>
        <taxon>Streptomyces</taxon>
    </lineage>
</organism>
<dbReference type="EMBL" id="JBBKAI010000002">
    <property type="protein sequence ID" value="MEJ8659457.1"/>
    <property type="molecule type" value="Genomic_DNA"/>
</dbReference>
<comment type="caution">
    <text evidence="1">The sequence shown here is derived from an EMBL/GenBank/DDBJ whole genome shotgun (WGS) entry which is preliminary data.</text>
</comment>
<sequence length="111" mass="12030">MTLNKKGSRRIIVDGIAYRWRIRRKPSYTQGLCWTPLVYAVGITDSDRPGRALVVTTGLPHPGNWVGVEAEPVRPAHVAAAIKEARAQGWDPSAPGSPFLFSQAAGIVPMP</sequence>
<name>A0ACC6QLW1_9ACTN</name>
<gene>
    <name evidence="1" type="ORF">WKI58_23535</name>
</gene>
<evidence type="ECO:0000313" key="1">
    <source>
        <dbReference type="EMBL" id="MEJ8659457.1"/>
    </source>
</evidence>